<evidence type="ECO:0000313" key="1">
    <source>
        <dbReference type="EnsemblMetazoa" id="PPA14118.1"/>
    </source>
</evidence>
<proteinExistence type="predicted"/>
<reference evidence="1" key="2">
    <citation type="submission" date="2022-06" db="UniProtKB">
        <authorList>
            <consortium name="EnsemblMetazoa"/>
        </authorList>
    </citation>
    <scope>IDENTIFICATION</scope>
    <source>
        <strain evidence="1">PS312</strain>
    </source>
</reference>
<evidence type="ECO:0000313" key="2">
    <source>
        <dbReference type="Proteomes" id="UP000005239"/>
    </source>
</evidence>
<organism evidence="1 2">
    <name type="scientific">Pristionchus pacificus</name>
    <name type="common">Parasitic nematode worm</name>
    <dbReference type="NCBI Taxonomy" id="54126"/>
    <lineage>
        <taxon>Eukaryota</taxon>
        <taxon>Metazoa</taxon>
        <taxon>Ecdysozoa</taxon>
        <taxon>Nematoda</taxon>
        <taxon>Chromadorea</taxon>
        <taxon>Rhabditida</taxon>
        <taxon>Rhabditina</taxon>
        <taxon>Diplogasteromorpha</taxon>
        <taxon>Diplogasteroidea</taxon>
        <taxon>Neodiplogasteridae</taxon>
        <taxon>Pristionchus</taxon>
    </lineage>
</organism>
<protein>
    <submittedName>
        <fullName evidence="1">Uncharacterized protein</fullName>
    </submittedName>
</protein>
<dbReference type="Proteomes" id="UP000005239">
    <property type="component" value="Unassembled WGS sequence"/>
</dbReference>
<dbReference type="EnsemblMetazoa" id="PPA14118.1">
    <property type="protein sequence ID" value="PPA14118.1"/>
    <property type="gene ID" value="WBGene00103672"/>
</dbReference>
<accession>A0A8R1YFW6</accession>
<reference evidence="2" key="1">
    <citation type="journal article" date="2008" name="Nat. Genet.">
        <title>The Pristionchus pacificus genome provides a unique perspective on nematode lifestyle and parasitism.</title>
        <authorList>
            <person name="Dieterich C."/>
            <person name="Clifton S.W."/>
            <person name="Schuster L.N."/>
            <person name="Chinwalla A."/>
            <person name="Delehaunty K."/>
            <person name="Dinkelacker I."/>
            <person name="Fulton L."/>
            <person name="Fulton R."/>
            <person name="Godfrey J."/>
            <person name="Minx P."/>
            <person name="Mitreva M."/>
            <person name="Roeseler W."/>
            <person name="Tian H."/>
            <person name="Witte H."/>
            <person name="Yang S.P."/>
            <person name="Wilson R.K."/>
            <person name="Sommer R.J."/>
        </authorList>
    </citation>
    <scope>NUCLEOTIDE SEQUENCE [LARGE SCALE GENOMIC DNA]</scope>
    <source>
        <strain evidence="2">PS312</strain>
    </source>
</reference>
<keyword evidence="2" id="KW-1185">Reference proteome</keyword>
<gene>
    <name evidence="1" type="primary">WBGene00103672</name>
</gene>
<dbReference type="OrthoDB" id="5814710at2759"/>
<dbReference type="AlphaFoldDB" id="A0A2A6CR98"/>
<name>A0A2A6CR98_PRIPA</name>
<sequence length="123" mass="13432">MPYYAQPSLSQTNTALLTGAYGQGQQYQQQRYLAPADIQAQLAGKPAFYDNIRGIYYDGARAWYYDSTGAPGARNSYSTGSVITAIEQRPNGVVIRLGNGTEGDYAVHRAHPSSVYYNTPLAL</sequence>
<accession>A0A2A6CR98</accession>